<evidence type="ECO:0000313" key="3">
    <source>
        <dbReference type="Proteomes" id="UP001153069"/>
    </source>
</evidence>
<dbReference type="OrthoDB" id="734129at2759"/>
<keyword evidence="3" id="KW-1185">Reference proteome</keyword>
<protein>
    <recommendedName>
        <fullName evidence="4">DUF305 domain-containing protein</fullName>
    </recommendedName>
</protein>
<dbReference type="PANTHER" id="PTHR36933">
    <property type="entry name" value="SLL0788 PROTEIN"/>
    <property type="match status" value="1"/>
</dbReference>
<name>A0A9N8EFP8_9STRA</name>
<sequence>MEMGETYTFIQRDRSNYFHPLGFSYSADGAHDGKEELEPGVGLGSDKSCEADKTCPAPMYMLNGEYLGEYSNIPAVKPRTTGTENFGLDDYEPLFFRPLPEWAALGEFAIKLRFDDASYGQDIFYFCHIHQFMAGRIKLTQNGQLVSQRDKPKLGYTYDQPGAFDQVCGTYGLDAWTLPNPNCPESFVCDAAPEIQTYSSCIEAMNCHMFAGMTTKVSSRSEVALFIHQMIPHHQNAVNMAKTLLITGKSPCNDLTNEDDPLCTMQVILYEIINGQNFQIQQMRGILESLQLPASDDCVVDSGTTGFHPAPNAAPALPPAYSQSLDEADTLFNQVGANKRKKKVTKTRRENIRAPSKAGNHRLAEGDEEG</sequence>
<accession>A0A9N8EFP8</accession>
<dbReference type="Proteomes" id="UP001153069">
    <property type="component" value="Unassembled WGS sequence"/>
</dbReference>
<organism evidence="2 3">
    <name type="scientific">Seminavis robusta</name>
    <dbReference type="NCBI Taxonomy" id="568900"/>
    <lineage>
        <taxon>Eukaryota</taxon>
        <taxon>Sar</taxon>
        <taxon>Stramenopiles</taxon>
        <taxon>Ochrophyta</taxon>
        <taxon>Bacillariophyta</taxon>
        <taxon>Bacillariophyceae</taxon>
        <taxon>Bacillariophycidae</taxon>
        <taxon>Naviculales</taxon>
        <taxon>Naviculaceae</taxon>
        <taxon>Seminavis</taxon>
    </lineage>
</organism>
<dbReference type="AlphaFoldDB" id="A0A9N8EFP8"/>
<evidence type="ECO:0000313" key="2">
    <source>
        <dbReference type="EMBL" id="CAB9519555.1"/>
    </source>
</evidence>
<proteinExistence type="predicted"/>
<dbReference type="Gene3D" id="1.20.1260.10">
    <property type="match status" value="1"/>
</dbReference>
<reference evidence="2" key="1">
    <citation type="submission" date="2020-06" db="EMBL/GenBank/DDBJ databases">
        <authorList>
            <consortium name="Plant Systems Biology data submission"/>
        </authorList>
    </citation>
    <scope>NUCLEOTIDE SEQUENCE</scope>
    <source>
        <strain evidence="2">D6</strain>
    </source>
</reference>
<gene>
    <name evidence="2" type="ORF">SEMRO_1026_G232860.1</name>
</gene>
<dbReference type="EMBL" id="CAICTM010001024">
    <property type="protein sequence ID" value="CAB9519555.1"/>
    <property type="molecule type" value="Genomic_DNA"/>
</dbReference>
<comment type="caution">
    <text evidence="2">The sequence shown here is derived from an EMBL/GenBank/DDBJ whole genome shotgun (WGS) entry which is preliminary data.</text>
</comment>
<dbReference type="InterPro" id="IPR012347">
    <property type="entry name" value="Ferritin-like"/>
</dbReference>
<evidence type="ECO:0008006" key="4">
    <source>
        <dbReference type="Google" id="ProtNLM"/>
    </source>
</evidence>
<dbReference type="PANTHER" id="PTHR36933:SF1">
    <property type="entry name" value="SLL0788 PROTEIN"/>
    <property type="match status" value="1"/>
</dbReference>
<feature type="region of interest" description="Disordered" evidence="1">
    <location>
        <begin position="333"/>
        <end position="370"/>
    </location>
</feature>
<evidence type="ECO:0000256" key="1">
    <source>
        <dbReference type="SAM" id="MobiDB-lite"/>
    </source>
</evidence>